<dbReference type="AlphaFoldDB" id="A0A0A9X273"/>
<gene>
    <name evidence="2" type="ORF">CM83_27890</name>
</gene>
<feature type="non-terminal residue" evidence="2">
    <location>
        <position position="1"/>
    </location>
</feature>
<name>A0A0A9X273_LYGHE</name>
<feature type="compositionally biased region" description="Polar residues" evidence="1">
    <location>
        <begin position="235"/>
        <end position="260"/>
    </location>
</feature>
<evidence type="ECO:0000256" key="1">
    <source>
        <dbReference type="SAM" id="MobiDB-lite"/>
    </source>
</evidence>
<proteinExistence type="predicted"/>
<feature type="region of interest" description="Disordered" evidence="1">
    <location>
        <begin position="1"/>
        <end position="21"/>
    </location>
</feature>
<feature type="non-terminal residue" evidence="2">
    <location>
        <position position="260"/>
    </location>
</feature>
<feature type="region of interest" description="Disordered" evidence="1">
    <location>
        <begin position="214"/>
        <end position="260"/>
    </location>
</feature>
<protein>
    <submittedName>
        <fullName evidence="2">Uncharacterized protein</fullName>
    </submittedName>
</protein>
<feature type="region of interest" description="Disordered" evidence="1">
    <location>
        <begin position="80"/>
        <end position="111"/>
    </location>
</feature>
<organism evidence="2">
    <name type="scientific">Lygus hesperus</name>
    <name type="common">Western plant bug</name>
    <dbReference type="NCBI Taxonomy" id="30085"/>
    <lineage>
        <taxon>Eukaryota</taxon>
        <taxon>Metazoa</taxon>
        <taxon>Ecdysozoa</taxon>
        <taxon>Arthropoda</taxon>
        <taxon>Hexapoda</taxon>
        <taxon>Insecta</taxon>
        <taxon>Pterygota</taxon>
        <taxon>Neoptera</taxon>
        <taxon>Paraneoptera</taxon>
        <taxon>Hemiptera</taxon>
        <taxon>Heteroptera</taxon>
        <taxon>Panheteroptera</taxon>
        <taxon>Cimicomorpha</taxon>
        <taxon>Miridae</taxon>
        <taxon>Mirini</taxon>
        <taxon>Lygus</taxon>
    </lineage>
</organism>
<reference evidence="2" key="2">
    <citation type="submission" date="2014-07" db="EMBL/GenBank/DDBJ databases">
        <authorList>
            <person name="Hull J."/>
        </authorList>
    </citation>
    <scope>NUCLEOTIDE SEQUENCE</scope>
</reference>
<sequence>QGDHQMTDGGNGVEQAPDETTDCLATSSMFKDTLSTVEEIIKEEKEEDVGFSNCESDDSDLRDCSSSRVVALSDKELKRIFGPSDSQGSSTKSVEPVSEMSTVEKKENRKEPPTLLQLLIKDTPTTKPSINVVPTAALQESLVYHETVSMPVSLPVHFPPSPLETPQTYPPSSRKTTAPSSIKIVKPRMSPYKLLKSASQAISFRNRDNFVAILPKPPQTDGNKICTDGDKNKVQVRTSPRSSAQKTFSTIQSTPSLNTS</sequence>
<feature type="compositionally biased region" description="Polar residues" evidence="1">
    <location>
        <begin position="84"/>
        <end position="93"/>
    </location>
</feature>
<dbReference type="EMBL" id="GBHO01029530">
    <property type="protein sequence ID" value="JAG14074.1"/>
    <property type="molecule type" value="Transcribed_RNA"/>
</dbReference>
<evidence type="ECO:0000313" key="2">
    <source>
        <dbReference type="EMBL" id="JAG14074.1"/>
    </source>
</evidence>
<feature type="compositionally biased region" description="Basic and acidic residues" evidence="1">
    <location>
        <begin position="102"/>
        <end position="111"/>
    </location>
</feature>
<reference evidence="2" key="1">
    <citation type="journal article" date="2014" name="PLoS ONE">
        <title>Transcriptome-Based Identification of ABC Transporters in the Western Tarnished Plant Bug Lygus hesperus.</title>
        <authorList>
            <person name="Hull J.J."/>
            <person name="Chaney K."/>
            <person name="Geib S.M."/>
            <person name="Fabrick J.A."/>
            <person name="Brent C.S."/>
            <person name="Walsh D."/>
            <person name="Lavine L.C."/>
        </authorList>
    </citation>
    <scope>NUCLEOTIDE SEQUENCE</scope>
</reference>
<accession>A0A0A9X273</accession>